<gene>
    <name evidence="1" type="ORF">MNOR_LOCUS10684</name>
</gene>
<comment type="caution">
    <text evidence="1">The sequence shown here is derived from an EMBL/GenBank/DDBJ whole genome shotgun (WGS) entry which is preliminary data.</text>
</comment>
<evidence type="ECO:0000313" key="2">
    <source>
        <dbReference type="Proteomes" id="UP001497623"/>
    </source>
</evidence>
<protein>
    <submittedName>
        <fullName evidence="1">Uncharacterized protein</fullName>
    </submittedName>
</protein>
<dbReference type="Proteomes" id="UP001497623">
    <property type="component" value="Unassembled WGS sequence"/>
</dbReference>
<keyword evidence="2" id="KW-1185">Reference proteome</keyword>
<organism evidence="1 2">
    <name type="scientific">Meganyctiphanes norvegica</name>
    <name type="common">Northern krill</name>
    <name type="synonym">Thysanopoda norvegica</name>
    <dbReference type="NCBI Taxonomy" id="48144"/>
    <lineage>
        <taxon>Eukaryota</taxon>
        <taxon>Metazoa</taxon>
        <taxon>Ecdysozoa</taxon>
        <taxon>Arthropoda</taxon>
        <taxon>Crustacea</taxon>
        <taxon>Multicrustacea</taxon>
        <taxon>Malacostraca</taxon>
        <taxon>Eumalacostraca</taxon>
        <taxon>Eucarida</taxon>
        <taxon>Euphausiacea</taxon>
        <taxon>Euphausiidae</taxon>
        <taxon>Meganyctiphanes</taxon>
    </lineage>
</organism>
<name>A0AAV2QFJ9_MEGNR</name>
<dbReference type="AlphaFoldDB" id="A0AAV2QFJ9"/>
<accession>A0AAV2QFJ9</accession>
<sequence length="99" mass="11135">MAISGPKGQQKIVVLMIIRSWRDNIDVCIGPIPGVEGFHDIGNISNIVLKLTYIVPEYANYKIYKDNYVLSIPLFVEMAKKGHTNVGYGEALESMRLCY</sequence>
<feature type="non-terminal residue" evidence="1">
    <location>
        <position position="99"/>
    </location>
</feature>
<proteinExistence type="predicted"/>
<dbReference type="EMBL" id="CAXKWB010005460">
    <property type="protein sequence ID" value="CAL4078546.1"/>
    <property type="molecule type" value="Genomic_DNA"/>
</dbReference>
<reference evidence="1 2" key="1">
    <citation type="submission" date="2024-05" db="EMBL/GenBank/DDBJ databases">
        <authorList>
            <person name="Wallberg A."/>
        </authorList>
    </citation>
    <scope>NUCLEOTIDE SEQUENCE [LARGE SCALE GENOMIC DNA]</scope>
</reference>
<evidence type="ECO:0000313" key="1">
    <source>
        <dbReference type="EMBL" id="CAL4078546.1"/>
    </source>
</evidence>